<feature type="transmembrane region" description="Helical" evidence="2">
    <location>
        <begin position="142"/>
        <end position="165"/>
    </location>
</feature>
<dbReference type="PANTHER" id="PTHR21377:SF0">
    <property type="entry name" value="PROTEIN FAM210B, MITOCHONDRIAL"/>
    <property type="match status" value="1"/>
</dbReference>
<organism evidence="3 4">
    <name type="scientific">Stephanodiscus triporus</name>
    <dbReference type="NCBI Taxonomy" id="2934178"/>
    <lineage>
        <taxon>Eukaryota</taxon>
        <taxon>Sar</taxon>
        <taxon>Stramenopiles</taxon>
        <taxon>Ochrophyta</taxon>
        <taxon>Bacillariophyta</taxon>
        <taxon>Coscinodiscophyceae</taxon>
        <taxon>Thalassiosirophycidae</taxon>
        <taxon>Stephanodiscales</taxon>
        <taxon>Stephanodiscaceae</taxon>
        <taxon>Stephanodiscus</taxon>
    </lineage>
</organism>
<keyword evidence="2" id="KW-1133">Transmembrane helix</keyword>
<dbReference type="InterPro" id="IPR045866">
    <property type="entry name" value="FAM210A/B-like"/>
</dbReference>
<protein>
    <recommendedName>
        <fullName evidence="5">DUF1279 domain-containing protein</fullName>
    </recommendedName>
</protein>
<dbReference type="EMBL" id="JALLAZ020001715">
    <property type="protein sequence ID" value="KAL3766968.1"/>
    <property type="molecule type" value="Genomic_DNA"/>
</dbReference>
<gene>
    <name evidence="3" type="ORF">ACHAW5_002876</name>
</gene>
<sequence length="233" mass="25557">MLATFAHRGATNYPRRPLARFLLDFRPAGNDDTASHDDDRLHDRGAISVVAGRTRGGGGGGAAAVVVRSLSSSSSSSSSFSALPPDEERDEKMRVGSLTPYQKEMELRKIDSELARLQTLRGINTGELYTYRGKFKMLTRDYGMGFMAWYWSVWFATAGLSYAAIELGGVDPIIVASKIENFMGWEAASVSGRLDPTLGRIGLVVAVNECLEPLRLPFVVVTTRPVVNFFTKR</sequence>
<dbReference type="Proteomes" id="UP001530315">
    <property type="component" value="Unassembled WGS sequence"/>
</dbReference>
<dbReference type="PANTHER" id="PTHR21377">
    <property type="entry name" value="PROTEIN FAM210B, MITOCHONDRIAL"/>
    <property type="match status" value="1"/>
</dbReference>
<proteinExistence type="predicted"/>
<feature type="region of interest" description="Disordered" evidence="1">
    <location>
        <begin position="73"/>
        <end position="93"/>
    </location>
</feature>
<comment type="caution">
    <text evidence="3">The sequence shown here is derived from an EMBL/GenBank/DDBJ whole genome shotgun (WGS) entry which is preliminary data.</text>
</comment>
<evidence type="ECO:0000313" key="3">
    <source>
        <dbReference type="EMBL" id="KAL3766968.1"/>
    </source>
</evidence>
<evidence type="ECO:0000313" key="4">
    <source>
        <dbReference type="Proteomes" id="UP001530315"/>
    </source>
</evidence>
<evidence type="ECO:0008006" key="5">
    <source>
        <dbReference type="Google" id="ProtNLM"/>
    </source>
</evidence>
<keyword evidence="2" id="KW-0472">Membrane</keyword>
<reference evidence="3 4" key="1">
    <citation type="submission" date="2024-10" db="EMBL/GenBank/DDBJ databases">
        <title>Updated reference genomes for cyclostephanoid diatoms.</title>
        <authorList>
            <person name="Roberts W.R."/>
            <person name="Alverson A.J."/>
        </authorList>
    </citation>
    <scope>NUCLEOTIDE SEQUENCE [LARGE SCALE GENOMIC DNA]</scope>
    <source>
        <strain evidence="3 4">AJA276-08</strain>
    </source>
</reference>
<name>A0ABD3MSU0_9STRA</name>
<keyword evidence="4" id="KW-1185">Reference proteome</keyword>
<keyword evidence="2" id="KW-0812">Transmembrane</keyword>
<evidence type="ECO:0000256" key="1">
    <source>
        <dbReference type="SAM" id="MobiDB-lite"/>
    </source>
</evidence>
<dbReference type="AlphaFoldDB" id="A0ABD3MSU0"/>
<accession>A0ABD3MSU0</accession>
<evidence type="ECO:0000256" key="2">
    <source>
        <dbReference type="SAM" id="Phobius"/>
    </source>
</evidence>
<feature type="compositionally biased region" description="Low complexity" evidence="1">
    <location>
        <begin position="73"/>
        <end position="82"/>
    </location>
</feature>